<dbReference type="AlphaFoldDB" id="A0A2L0UH81"/>
<gene>
    <name evidence="2" type="ORF">CVO76_13815</name>
</gene>
<accession>A0A2L0UH81</accession>
<dbReference type="EMBL" id="CP024915">
    <property type="protein sequence ID" value="AUZ88596.1"/>
    <property type="molecule type" value="Genomic_DNA"/>
</dbReference>
<protein>
    <submittedName>
        <fullName evidence="2">Uncharacterized protein</fullName>
    </submittedName>
</protein>
<evidence type="ECO:0000256" key="1">
    <source>
        <dbReference type="SAM" id="MobiDB-lite"/>
    </source>
</evidence>
<organism evidence="2 3">
    <name type="scientific">Arthrobacter agilis</name>
    <dbReference type="NCBI Taxonomy" id="37921"/>
    <lineage>
        <taxon>Bacteria</taxon>
        <taxon>Bacillati</taxon>
        <taxon>Actinomycetota</taxon>
        <taxon>Actinomycetes</taxon>
        <taxon>Micrococcales</taxon>
        <taxon>Micrococcaceae</taxon>
        <taxon>Arthrobacter</taxon>
    </lineage>
</organism>
<proteinExistence type="predicted"/>
<evidence type="ECO:0000313" key="2">
    <source>
        <dbReference type="EMBL" id="AUZ88596.1"/>
    </source>
</evidence>
<sequence>MTVPADVLLEGPRGRRLCLELALLLAPDLRSPVMRLAGALDPASGTSRVTLVLAASDDDGPAMHPGRPDATTPAGVAARIASINPGDISDSRILDAFGQSVGAARGWQEPDGEDVLAALPVIRESLLPVAGRVLASTTGPWLASARRTVQWHLDWRVPEDPVHLPGSPREALAAWARGARDEEERARHDRPSDPRAPYSGTWWSLPEGLLQTVGNIPAALDLVEDAAGEECATAVPVRGGGRTFEVAVEEDWAALCREYPLDVTASRRHDWYRTTGRAGSWVIPDWERVAADWDAVHLSALGYLRCATRALRVEADTASVIAGWNPDTTVWLTDVARESVEPRQAWRRHQDTMAWAPARQTG</sequence>
<reference evidence="2 3" key="1">
    <citation type="submission" date="2017-11" db="EMBL/GenBank/DDBJ databases">
        <title>Draft genome of Arthrobacter agilis strain UMCV2, a plant growth-promoting rhizobacterium and biocontrol capacity of phytopathogenic fungi.</title>
        <authorList>
            <person name="Martinez-Camara R."/>
            <person name="Santoyo G."/>
            <person name="Moreno-Hagelsieb G."/>
            <person name="Valencia-Cantero E."/>
        </authorList>
    </citation>
    <scope>NUCLEOTIDE SEQUENCE [LARGE SCALE GENOMIC DNA]</scope>
    <source>
        <strain evidence="2 3">UMCV2</strain>
    </source>
</reference>
<dbReference type="Proteomes" id="UP000239187">
    <property type="component" value="Chromosome"/>
</dbReference>
<feature type="compositionally biased region" description="Basic and acidic residues" evidence="1">
    <location>
        <begin position="178"/>
        <end position="193"/>
    </location>
</feature>
<evidence type="ECO:0000313" key="3">
    <source>
        <dbReference type="Proteomes" id="UP000239187"/>
    </source>
</evidence>
<feature type="region of interest" description="Disordered" evidence="1">
    <location>
        <begin position="177"/>
        <end position="197"/>
    </location>
</feature>
<dbReference type="RefSeq" id="WP_208739736.1">
    <property type="nucleotide sequence ID" value="NZ_CP024915.1"/>
</dbReference>
<name>A0A2L0UH81_9MICC</name>